<dbReference type="SUPFAM" id="SSF51971">
    <property type="entry name" value="Nucleotide-binding domain"/>
    <property type="match status" value="1"/>
</dbReference>
<evidence type="ECO:0000256" key="1">
    <source>
        <dbReference type="ARBA" id="ARBA00001974"/>
    </source>
</evidence>
<dbReference type="GO" id="GO:0003884">
    <property type="term" value="F:D-amino-acid oxidase activity"/>
    <property type="evidence" value="ECO:0007669"/>
    <property type="project" value="InterPro"/>
</dbReference>
<dbReference type="EMBL" id="ML978713">
    <property type="protein sequence ID" value="KAF2090296.1"/>
    <property type="molecule type" value="Genomic_DNA"/>
</dbReference>
<evidence type="ECO:0000259" key="7">
    <source>
        <dbReference type="Pfam" id="PF01266"/>
    </source>
</evidence>
<feature type="binding site" evidence="6">
    <location>
        <position position="313"/>
    </location>
    <ligand>
        <name>D-serine</name>
        <dbReference type="ChEBI" id="CHEBI:35247"/>
    </ligand>
</feature>
<keyword evidence="3" id="KW-0285">Flavoprotein</keyword>
<dbReference type="OrthoDB" id="409956at2759"/>
<dbReference type="PANTHER" id="PTHR11530:SF11">
    <property type="entry name" value="D-ASPARTATE OXIDASE"/>
    <property type="match status" value="1"/>
</dbReference>
<dbReference type="Gene3D" id="3.30.9.10">
    <property type="entry name" value="D-Amino Acid Oxidase, subunit A, domain 2"/>
    <property type="match status" value="1"/>
</dbReference>
<dbReference type="SUPFAM" id="SSF54373">
    <property type="entry name" value="FAD-linked reductases, C-terminal domain"/>
    <property type="match status" value="1"/>
</dbReference>
<evidence type="ECO:0000256" key="6">
    <source>
        <dbReference type="PIRSR" id="PIRSR000189-1"/>
    </source>
</evidence>
<dbReference type="InterPro" id="IPR023209">
    <property type="entry name" value="DAO"/>
</dbReference>
<dbReference type="Proteomes" id="UP000799776">
    <property type="component" value="Unassembled WGS sequence"/>
</dbReference>
<dbReference type="InterPro" id="IPR006076">
    <property type="entry name" value="FAD-dep_OxRdtase"/>
</dbReference>
<dbReference type="PIRSF" id="PIRSF000189">
    <property type="entry name" value="D-aa_oxidase"/>
    <property type="match status" value="1"/>
</dbReference>
<dbReference type="Gene3D" id="3.40.50.720">
    <property type="entry name" value="NAD(P)-binding Rossmann-like Domain"/>
    <property type="match status" value="1"/>
</dbReference>
<accession>A0A9P4LX73</accession>
<keyword evidence="5" id="KW-0560">Oxidoreductase</keyword>
<dbReference type="GO" id="GO:0019478">
    <property type="term" value="P:D-amino acid catabolic process"/>
    <property type="evidence" value="ECO:0007669"/>
    <property type="project" value="TreeGrafter"/>
</dbReference>
<dbReference type="GO" id="GO:0005737">
    <property type="term" value="C:cytoplasm"/>
    <property type="evidence" value="ECO:0007669"/>
    <property type="project" value="TreeGrafter"/>
</dbReference>
<organism evidence="8 9">
    <name type="scientific">Saccharata proteae CBS 121410</name>
    <dbReference type="NCBI Taxonomy" id="1314787"/>
    <lineage>
        <taxon>Eukaryota</taxon>
        <taxon>Fungi</taxon>
        <taxon>Dikarya</taxon>
        <taxon>Ascomycota</taxon>
        <taxon>Pezizomycotina</taxon>
        <taxon>Dothideomycetes</taxon>
        <taxon>Dothideomycetes incertae sedis</taxon>
        <taxon>Botryosphaeriales</taxon>
        <taxon>Saccharataceae</taxon>
        <taxon>Saccharata</taxon>
    </lineage>
</organism>
<reference evidence="8" key="1">
    <citation type="journal article" date="2020" name="Stud. Mycol.">
        <title>101 Dothideomycetes genomes: a test case for predicting lifestyles and emergence of pathogens.</title>
        <authorList>
            <person name="Haridas S."/>
            <person name="Albert R."/>
            <person name="Binder M."/>
            <person name="Bloem J."/>
            <person name="Labutti K."/>
            <person name="Salamov A."/>
            <person name="Andreopoulos B."/>
            <person name="Baker S."/>
            <person name="Barry K."/>
            <person name="Bills G."/>
            <person name="Bluhm B."/>
            <person name="Cannon C."/>
            <person name="Castanera R."/>
            <person name="Culley D."/>
            <person name="Daum C."/>
            <person name="Ezra D."/>
            <person name="Gonzalez J."/>
            <person name="Henrissat B."/>
            <person name="Kuo A."/>
            <person name="Liang C."/>
            <person name="Lipzen A."/>
            <person name="Lutzoni F."/>
            <person name="Magnuson J."/>
            <person name="Mondo S."/>
            <person name="Nolan M."/>
            <person name="Ohm R."/>
            <person name="Pangilinan J."/>
            <person name="Park H.-J."/>
            <person name="Ramirez L."/>
            <person name="Alfaro M."/>
            <person name="Sun H."/>
            <person name="Tritt A."/>
            <person name="Yoshinaga Y."/>
            <person name="Zwiers L.-H."/>
            <person name="Turgeon B."/>
            <person name="Goodwin S."/>
            <person name="Spatafora J."/>
            <person name="Crous P."/>
            <person name="Grigoriev I."/>
        </authorList>
    </citation>
    <scope>NUCLEOTIDE SEQUENCE</scope>
    <source>
        <strain evidence="8">CBS 121410</strain>
    </source>
</reference>
<dbReference type="InterPro" id="IPR006181">
    <property type="entry name" value="D-amino_acid_oxidase_CS"/>
</dbReference>
<dbReference type="GO" id="GO:0071949">
    <property type="term" value="F:FAD binding"/>
    <property type="evidence" value="ECO:0007669"/>
    <property type="project" value="InterPro"/>
</dbReference>
<protein>
    <submittedName>
        <fullName evidence="8">Nucleotide-binding domain-containing protein</fullName>
    </submittedName>
</protein>
<comment type="cofactor">
    <cofactor evidence="1 6">
        <name>FAD</name>
        <dbReference type="ChEBI" id="CHEBI:57692"/>
    </cofactor>
</comment>
<dbReference type="AlphaFoldDB" id="A0A9P4LX73"/>
<feature type="binding site" evidence="6">
    <location>
        <position position="286"/>
    </location>
    <ligand>
        <name>D-dopa</name>
        <dbReference type="ChEBI" id="CHEBI:149689"/>
    </ligand>
</feature>
<evidence type="ECO:0000256" key="4">
    <source>
        <dbReference type="ARBA" id="ARBA00022827"/>
    </source>
</evidence>
<dbReference type="Pfam" id="PF01266">
    <property type="entry name" value="DAO"/>
    <property type="match status" value="1"/>
</dbReference>
<evidence type="ECO:0000256" key="3">
    <source>
        <dbReference type="ARBA" id="ARBA00022630"/>
    </source>
</evidence>
<sequence>MTKVTIIGAGITGLAIANHLAPHHEVTVIARDIPPLNTMTLENQSLKWASPWAGACYICSIPSTPLEQKMQLTTYPILLALASQDPSSSVRKISLHDLHDQVGLEEIWYRDHMRDFRLLDASELPAGFAGIGMSYTTVVLTPTVFLPWLRRRLEDQGVGFVRREVSSLDDVRGYGHAVLVDASGWGAATMGGVGHEKVRKIRGQTHVVRTAYDKILMRQGSQYTYCIPRLDGTAVLGGVKQVGNTDESVDEELRMDIYNRVSDHLPEVFSAFPADFDLVRDNVGIRPGREGGVRVESEMVEGQKVVHAYGVGGGGYAFSFGLAKAVGELVEQWERKSGAAAAKL</sequence>
<feature type="domain" description="FAD dependent oxidoreductase" evidence="7">
    <location>
        <begin position="3"/>
        <end position="329"/>
    </location>
</feature>
<gene>
    <name evidence="8" type="ORF">K490DRAFT_63171</name>
</gene>
<proteinExistence type="inferred from homology"/>
<evidence type="ECO:0000256" key="5">
    <source>
        <dbReference type="ARBA" id="ARBA00023002"/>
    </source>
</evidence>
<dbReference type="PANTHER" id="PTHR11530">
    <property type="entry name" value="D-AMINO ACID OXIDASE"/>
    <property type="match status" value="1"/>
</dbReference>
<keyword evidence="9" id="KW-1185">Reference proteome</keyword>
<feature type="binding site" evidence="6">
    <location>
        <position position="165"/>
    </location>
    <ligand>
        <name>FAD</name>
        <dbReference type="ChEBI" id="CHEBI:57692"/>
    </ligand>
</feature>
<evidence type="ECO:0000256" key="2">
    <source>
        <dbReference type="ARBA" id="ARBA00006730"/>
    </source>
</evidence>
<name>A0A9P4LX73_9PEZI</name>
<comment type="similarity">
    <text evidence="2">Belongs to the DAMOX/DASOX family.</text>
</comment>
<evidence type="ECO:0000313" key="9">
    <source>
        <dbReference type="Proteomes" id="UP000799776"/>
    </source>
</evidence>
<evidence type="ECO:0000313" key="8">
    <source>
        <dbReference type="EMBL" id="KAF2090296.1"/>
    </source>
</evidence>
<keyword evidence="4 6" id="KW-0274">FAD</keyword>
<dbReference type="PROSITE" id="PS00677">
    <property type="entry name" value="DAO"/>
    <property type="match status" value="1"/>
</dbReference>
<comment type="caution">
    <text evidence="8">The sequence shown here is derived from an EMBL/GenBank/DDBJ whole genome shotgun (WGS) entry which is preliminary data.</text>
</comment>